<dbReference type="AlphaFoldDB" id="A0ABD2ZZY7"/>
<dbReference type="EMBL" id="JBJUIK010000006">
    <property type="protein sequence ID" value="KAL3524863.1"/>
    <property type="molecule type" value="Genomic_DNA"/>
</dbReference>
<gene>
    <name evidence="1" type="ORF">ACH5RR_013235</name>
</gene>
<name>A0ABD2ZZY7_9GENT</name>
<protein>
    <submittedName>
        <fullName evidence="1">Uncharacterized protein</fullName>
    </submittedName>
</protein>
<evidence type="ECO:0000313" key="2">
    <source>
        <dbReference type="Proteomes" id="UP001630127"/>
    </source>
</evidence>
<sequence length="106" mass="11511">MFLYAKKYIRKLAPSISGAGANADNGRASVGQFEAANVAKKCLLAAVKANTRAAHLWSNLANAYFSMGEHRIASKCLEKEELATRELSRRELVADKLGALLGKQVF</sequence>
<dbReference type="InterPro" id="IPR011990">
    <property type="entry name" value="TPR-like_helical_dom_sf"/>
</dbReference>
<dbReference type="SUPFAM" id="SSF48452">
    <property type="entry name" value="TPR-like"/>
    <property type="match status" value="1"/>
</dbReference>
<comment type="caution">
    <text evidence="1">The sequence shown here is derived from an EMBL/GenBank/DDBJ whole genome shotgun (WGS) entry which is preliminary data.</text>
</comment>
<organism evidence="1 2">
    <name type="scientific">Cinchona calisaya</name>
    <dbReference type="NCBI Taxonomy" id="153742"/>
    <lineage>
        <taxon>Eukaryota</taxon>
        <taxon>Viridiplantae</taxon>
        <taxon>Streptophyta</taxon>
        <taxon>Embryophyta</taxon>
        <taxon>Tracheophyta</taxon>
        <taxon>Spermatophyta</taxon>
        <taxon>Magnoliopsida</taxon>
        <taxon>eudicotyledons</taxon>
        <taxon>Gunneridae</taxon>
        <taxon>Pentapetalae</taxon>
        <taxon>asterids</taxon>
        <taxon>lamiids</taxon>
        <taxon>Gentianales</taxon>
        <taxon>Rubiaceae</taxon>
        <taxon>Cinchonoideae</taxon>
        <taxon>Cinchoneae</taxon>
        <taxon>Cinchona</taxon>
    </lineage>
</organism>
<keyword evidence="2" id="KW-1185">Reference proteome</keyword>
<evidence type="ECO:0000313" key="1">
    <source>
        <dbReference type="EMBL" id="KAL3524863.1"/>
    </source>
</evidence>
<reference evidence="1 2" key="1">
    <citation type="submission" date="2024-11" db="EMBL/GenBank/DDBJ databases">
        <title>A near-complete genome assembly of Cinchona calisaya.</title>
        <authorList>
            <person name="Lian D.C."/>
            <person name="Zhao X.W."/>
            <person name="Wei L."/>
        </authorList>
    </citation>
    <scope>NUCLEOTIDE SEQUENCE [LARGE SCALE GENOMIC DNA]</scope>
    <source>
        <tissue evidence="1">Nenye</tissue>
    </source>
</reference>
<dbReference type="Proteomes" id="UP001630127">
    <property type="component" value="Unassembled WGS sequence"/>
</dbReference>
<proteinExistence type="predicted"/>
<accession>A0ABD2ZZY7</accession>